<dbReference type="GO" id="GO:0008270">
    <property type="term" value="F:zinc ion binding"/>
    <property type="evidence" value="ECO:0007669"/>
    <property type="project" value="UniProtKB-KW"/>
</dbReference>
<proteinExistence type="predicted"/>
<dbReference type="InterPro" id="IPR013087">
    <property type="entry name" value="Znf_C2H2_type"/>
</dbReference>
<dbReference type="InterPro" id="IPR036236">
    <property type="entry name" value="Znf_C2H2_sf"/>
</dbReference>
<reference evidence="11 12" key="1">
    <citation type="journal article" date="2021" name="Commun. Biol.">
        <title>The genome of Shorea leprosula (Dipterocarpaceae) highlights the ecological relevance of drought in aseasonal tropical rainforests.</title>
        <authorList>
            <person name="Ng K.K.S."/>
            <person name="Kobayashi M.J."/>
            <person name="Fawcett J.A."/>
            <person name="Hatakeyama M."/>
            <person name="Paape T."/>
            <person name="Ng C.H."/>
            <person name="Ang C.C."/>
            <person name="Tnah L.H."/>
            <person name="Lee C.T."/>
            <person name="Nishiyama T."/>
            <person name="Sese J."/>
            <person name="O'Brien M.J."/>
            <person name="Copetti D."/>
            <person name="Mohd Noor M.I."/>
            <person name="Ong R.C."/>
            <person name="Putra M."/>
            <person name="Sireger I.Z."/>
            <person name="Indrioko S."/>
            <person name="Kosugi Y."/>
            <person name="Izuno A."/>
            <person name="Isagi Y."/>
            <person name="Lee S.L."/>
            <person name="Shimizu K.K."/>
        </authorList>
    </citation>
    <scope>NUCLEOTIDE SEQUENCE [LARGE SCALE GENOMIC DNA]</scope>
    <source>
        <strain evidence="11">214</strain>
    </source>
</reference>
<dbReference type="FunFam" id="3.30.160.60:FF:000145">
    <property type="entry name" value="Zinc finger protein 574"/>
    <property type="match status" value="1"/>
</dbReference>
<dbReference type="GO" id="GO:0010447">
    <property type="term" value="P:response to acidic pH"/>
    <property type="evidence" value="ECO:0007669"/>
    <property type="project" value="InterPro"/>
</dbReference>
<keyword evidence="12" id="KW-1185">Reference proteome</keyword>
<evidence type="ECO:0000259" key="10">
    <source>
        <dbReference type="PROSITE" id="PS50157"/>
    </source>
</evidence>
<comment type="caution">
    <text evidence="11">The sequence shown here is derived from an EMBL/GenBank/DDBJ whole genome shotgun (WGS) entry which is preliminary data.</text>
</comment>
<keyword evidence="3" id="KW-0677">Repeat</keyword>
<dbReference type="Gene3D" id="3.30.160.60">
    <property type="entry name" value="Classic Zinc Finger"/>
    <property type="match status" value="2"/>
</dbReference>
<name>A0AAV5KP33_9ROSI</name>
<evidence type="ECO:0000256" key="8">
    <source>
        <dbReference type="ARBA" id="ARBA00023242"/>
    </source>
</evidence>
<feature type="domain" description="C2H2-type" evidence="10">
    <location>
        <begin position="227"/>
        <end position="254"/>
    </location>
</feature>
<keyword evidence="8" id="KW-0539">Nucleus</keyword>
<dbReference type="GO" id="GO:0005634">
    <property type="term" value="C:nucleus"/>
    <property type="evidence" value="ECO:0007669"/>
    <property type="project" value="UniProtKB-SubCell"/>
</dbReference>
<protein>
    <recommendedName>
        <fullName evidence="10">C2H2-type domain-containing protein</fullName>
    </recommendedName>
</protein>
<evidence type="ECO:0000256" key="3">
    <source>
        <dbReference type="ARBA" id="ARBA00022737"/>
    </source>
</evidence>
<gene>
    <name evidence="11" type="ORF">SLEP1_g35573</name>
</gene>
<accession>A0AAV5KP33</accession>
<keyword evidence="6" id="KW-0805">Transcription regulation</keyword>
<dbReference type="InterPro" id="IPR059161">
    <property type="entry name" value="Znf-C2H2_STOP1/2_3rd"/>
</dbReference>
<keyword evidence="5" id="KW-0862">Zinc</keyword>
<dbReference type="GO" id="GO:0010044">
    <property type="term" value="P:response to aluminum ion"/>
    <property type="evidence" value="ECO:0007669"/>
    <property type="project" value="InterPro"/>
</dbReference>
<comment type="subcellular location">
    <subcellularLocation>
        <location evidence="1">Nucleus</location>
    </subcellularLocation>
</comment>
<dbReference type="InterPro" id="IPR044300">
    <property type="entry name" value="STOP1/2"/>
</dbReference>
<evidence type="ECO:0000256" key="1">
    <source>
        <dbReference type="ARBA" id="ARBA00004123"/>
    </source>
</evidence>
<dbReference type="PANTHER" id="PTHR46352:SF8">
    <property type="entry name" value="PROTEIN SENSITIVE TO PROTON RHIZOTOXICITY 2"/>
    <property type="match status" value="1"/>
</dbReference>
<organism evidence="11 12">
    <name type="scientific">Rubroshorea leprosula</name>
    <dbReference type="NCBI Taxonomy" id="152421"/>
    <lineage>
        <taxon>Eukaryota</taxon>
        <taxon>Viridiplantae</taxon>
        <taxon>Streptophyta</taxon>
        <taxon>Embryophyta</taxon>
        <taxon>Tracheophyta</taxon>
        <taxon>Spermatophyta</taxon>
        <taxon>Magnoliopsida</taxon>
        <taxon>eudicotyledons</taxon>
        <taxon>Gunneridae</taxon>
        <taxon>Pentapetalae</taxon>
        <taxon>rosids</taxon>
        <taxon>malvids</taxon>
        <taxon>Malvales</taxon>
        <taxon>Dipterocarpaceae</taxon>
        <taxon>Rubroshorea</taxon>
    </lineage>
</organism>
<dbReference type="SUPFAM" id="SSF57667">
    <property type="entry name" value="beta-beta-alpha zinc fingers"/>
    <property type="match status" value="1"/>
</dbReference>
<evidence type="ECO:0000256" key="2">
    <source>
        <dbReference type="ARBA" id="ARBA00022723"/>
    </source>
</evidence>
<evidence type="ECO:0000256" key="5">
    <source>
        <dbReference type="ARBA" id="ARBA00022833"/>
    </source>
</evidence>
<evidence type="ECO:0000313" key="12">
    <source>
        <dbReference type="Proteomes" id="UP001054252"/>
    </source>
</evidence>
<keyword evidence="2" id="KW-0479">Metal-binding</keyword>
<dbReference type="AlphaFoldDB" id="A0AAV5KP33"/>
<evidence type="ECO:0000256" key="4">
    <source>
        <dbReference type="ARBA" id="ARBA00022771"/>
    </source>
</evidence>
<dbReference type="PROSITE" id="PS50157">
    <property type="entry name" value="ZINC_FINGER_C2H2_2"/>
    <property type="match status" value="1"/>
</dbReference>
<dbReference type="Proteomes" id="UP001054252">
    <property type="component" value="Unassembled WGS sequence"/>
</dbReference>
<dbReference type="SMART" id="SM00355">
    <property type="entry name" value="ZnF_C2H2"/>
    <property type="match status" value="3"/>
</dbReference>
<sequence>MINSGANSCFPPLQMYPVAEDHAVSSSLDGSSGGAVVETQTSASLLYNLSVMKEKVHQVHSLVNILISPDHQAQQPESASMAIASMSSFVQELIMAASSILLTCQQISTPAAGNNSNSTTNELHQAQHVRVPNHDNSGLSNSQHFGDVGNIVHQERSSHQTGLYTTDHHPQTVNWYAENCNTGRNRIQVSHNKVQKKENGGGSSVNSIKNFDIIELDAADLLAKYTHYCQVCGKGFKRDANLRMHMRAHGDEYKTSAALTNPMKNSGGAGGLDKLEASLKLPKKYSCPQEGCRWNQKHAKFQPLKSMICVKNHYKRSHCPKMYVCKRCNRKQFSVLSDLRTHEKHCGDLKWQCSCGTTFSRKDKLMGHVALFVGHTPVITSTKIAAGRLDQQATSYS</sequence>
<evidence type="ECO:0000313" key="11">
    <source>
        <dbReference type="EMBL" id="GKV26231.1"/>
    </source>
</evidence>
<keyword evidence="7" id="KW-0804">Transcription</keyword>
<dbReference type="Pfam" id="PF23115">
    <property type="entry name" value="zf-C2H2_STOP2_3rd"/>
    <property type="match status" value="1"/>
</dbReference>
<dbReference type="InterPro" id="IPR058196">
    <property type="entry name" value="zf-C2H2_STOP1/2_C"/>
</dbReference>
<evidence type="ECO:0000256" key="6">
    <source>
        <dbReference type="ARBA" id="ARBA00023015"/>
    </source>
</evidence>
<evidence type="ECO:0000256" key="7">
    <source>
        <dbReference type="ARBA" id="ARBA00023163"/>
    </source>
</evidence>
<keyword evidence="4 9" id="KW-0863">Zinc-finger</keyword>
<dbReference type="PANTHER" id="PTHR46352">
    <property type="entry name" value="PROTEIN SENSITIVE TO PROTON RHIZOTOXICITY 1"/>
    <property type="match status" value="1"/>
</dbReference>
<dbReference type="PROSITE" id="PS00028">
    <property type="entry name" value="ZINC_FINGER_C2H2_1"/>
    <property type="match status" value="1"/>
</dbReference>
<dbReference type="EMBL" id="BPVZ01000071">
    <property type="protein sequence ID" value="GKV26231.1"/>
    <property type="molecule type" value="Genomic_DNA"/>
</dbReference>
<evidence type="ECO:0000256" key="9">
    <source>
        <dbReference type="PROSITE-ProRule" id="PRU00042"/>
    </source>
</evidence>
<dbReference type="Pfam" id="PF13912">
    <property type="entry name" value="zf-C2H2_6"/>
    <property type="match status" value="1"/>
</dbReference>
<dbReference type="Pfam" id="PF23118">
    <property type="entry name" value="zf-C2H2_STOP2_C"/>
    <property type="match status" value="1"/>
</dbReference>